<keyword evidence="7 9" id="KW-1133">Transmembrane helix</keyword>
<evidence type="ECO:0000256" key="2">
    <source>
        <dbReference type="ARBA" id="ARBA00007400"/>
    </source>
</evidence>
<dbReference type="RefSeq" id="WP_347324544.1">
    <property type="nucleotide sequence ID" value="NZ_JBCGUH010000003.1"/>
</dbReference>
<gene>
    <name evidence="11" type="ORF">ACFSC9_05130</name>
</gene>
<feature type="transmembrane region" description="Helical" evidence="9">
    <location>
        <begin position="213"/>
        <end position="232"/>
    </location>
</feature>
<feature type="transmembrane region" description="Helical" evidence="9">
    <location>
        <begin position="275"/>
        <end position="299"/>
    </location>
</feature>
<dbReference type="Pfam" id="PF01061">
    <property type="entry name" value="ABC2_membrane"/>
    <property type="match status" value="1"/>
</dbReference>
<feature type="transmembrane region" description="Helical" evidence="9">
    <location>
        <begin position="583"/>
        <end position="605"/>
    </location>
</feature>
<keyword evidence="6 9" id="KW-0812">Transmembrane</keyword>
<feature type="transmembrane region" description="Helical" evidence="9">
    <location>
        <begin position="311"/>
        <end position="329"/>
    </location>
</feature>
<feature type="transmembrane region" description="Helical" evidence="9">
    <location>
        <begin position="529"/>
        <end position="553"/>
    </location>
</feature>
<feature type="transmembrane region" description="Helical" evidence="9">
    <location>
        <begin position="497"/>
        <end position="522"/>
    </location>
</feature>
<dbReference type="GO" id="GO:0016746">
    <property type="term" value="F:acyltransferase activity"/>
    <property type="evidence" value="ECO:0007669"/>
    <property type="project" value="UniProtKB-KW"/>
</dbReference>
<comment type="caution">
    <text evidence="9">Lacks conserved residue(s) required for the propagation of feature annotation.</text>
</comment>
<keyword evidence="4 9" id="KW-0813">Transport</keyword>
<dbReference type="PANTHER" id="PTHR30413">
    <property type="entry name" value="INNER MEMBRANE TRANSPORT PERMEASE"/>
    <property type="match status" value="1"/>
</dbReference>
<evidence type="ECO:0000256" key="3">
    <source>
        <dbReference type="ARBA" id="ARBA00007783"/>
    </source>
</evidence>
<dbReference type="Pfam" id="PF01757">
    <property type="entry name" value="Acyl_transf_3"/>
    <property type="match status" value="1"/>
</dbReference>
<dbReference type="InterPro" id="IPR002656">
    <property type="entry name" value="Acyl_transf_3_dom"/>
</dbReference>
<evidence type="ECO:0000259" key="10">
    <source>
        <dbReference type="PROSITE" id="PS51012"/>
    </source>
</evidence>
<keyword evidence="8 9" id="KW-0472">Membrane</keyword>
<evidence type="ECO:0000256" key="8">
    <source>
        <dbReference type="ARBA" id="ARBA00023136"/>
    </source>
</evidence>
<feature type="transmembrane region" description="Helical" evidence="9">
    <location>
        <begin position="156"/>
        <end position="177"/>
    </location>
</feature>
<keyword evidence="12" id="KW-1185">Reference proteome</keyword>
<feature type="domain" description="ABC transmembrane type-2" evidence="10">
    <location>
        <begin position="387"/>
        <end position="609"/>
    </location>
</feature>
<evidence type="ECO:0000256" key="6">
    <source>
        <dbReference type="ARBA" id="ARBA00022692"/>
    </source>
</evidence>
<proteinExistence type="inferred from homology"/>
<evidence type="ECO:0000256" key="7">
    <source>
        <dbReference type="ARBA" id="ARBA00022989"/>
    </source>
</evidence>
<dbReference type="InterPro" id="IPR047817">
    <property type="entry name" value="ABC2_TM_bact-type"/>
</dbReference>
<dbReference type="EMBL" id="JBHUEH010000010">
    <property type="protein sequence ID" value="MFD1884903.1"/>
    <property type="molecule type" value="Genomic_DNA"/>
</dbReference>
<keyword evidence="5 9" id="KW-1003">Cell membrane</keyword>
<evidence type="ECO:0000313" key="12">
    <source>
        <dbReference type="Proteomes" id="UP001597233"/>
    </source>
</evidence>
<feature type="transmembrane region" description="Helical" evidence="9">
    <location>
        <begin position="244"/>
        <end position="263"/>
    </location>
</feature>
<evidence type="ECO:0000256" key="9">
    <source>
        <dbReference type="RuleBase" id="RU361157"/>
    </source>
</evidence>
<dbReference type="InterPro" id="IPR013525">
    <property type="entry name" value="ABC2_TM"/>
</dbReference>
<dbReference type="Proteomes" id="UP001597233">
    <property type="component" value="Unassembled WGS sequence"/>
</dbReference>
<dbReference type="PANTHER" id="PTHR30413:SF10">
    <property type="entry name" value="CAPSULE POLYSACCHARIDE EXPORT INNER-MEMBRANE PROTEIN CTRC"/>
    <property type="match status" value="1"/>
</dbReference>
<keyword evidence="11" id="KW-0808">Transferase</keyword>
<accession>A0ABW4RGV4</accession>
<feature type="transmembrane region" description="Helical" evidence="9">
    <location>
        <begin position="77"/>
        <end position="101"/>
    </location>
</feature>
<feature type="transmembrane region" description="Helical" evidence="9">
    <location>
        <begin position="458"/>
        <end position="485"/>
    </location>
</feature>
<feature type="transmembrane region" description="Helical" evidence="9">
    <location>
        <begin position="417"/>
        <end position="437"/>
    </location>
</feature>
<name>A0ABW4RGV4_9BACL</name>
<reference evidence="12" key="1">
    <citation type="journal article" date="2019" name="Int. J. Syst. Evol. Microbiol.">
        <title>The Global Catalogue of Microorganisms (GCM) 10K type strain sequencing project: providing services to taxonomists for standard genome sequencing and annotation.</title>
        <authorList>
            <consortium name="The Broad Institute Genomics Platform"/>
            <consortium name="The Broad Institute Genome Sequencing Center for Infectious Disease"/>
            <person name="Wu L."/>
            <person name="Ma J."/>
        </authorList>
    </citation>
    <scope>NUCLEOTIDE SEQUENCE [LARGE SCALE GENOMIC DNA]</scope>
    <source>
        <strain evidence="12">CCUG 54950</strain>
    </source>
</reference>
<sequence length="613" mass="70710">MTKTRWAYADLLGIMAIVGIVLIHLTAPVVDIQNQIENIHFWWIANSMNVIFRWSIPVLTMVSGAVWLYSTPRQSAWAFYWQTGRAAVPLFLLWSIVYTVWDLRHASQAFRWTDWLTGLGKGTLHYHLWYVYMMFILWLCVPLFRQMTARMTPHALLRIGIAGFVVSNILSFLFGSWHPTGFVLDMFSLPAYIGYVWIGYGLSLMHCSKRTEWLLYGGGLLACVIIVIWSSTIPATTIRMKFDVYSYTSLLVLLMAIAVFIAVKRLMNAHTVSSRLLSMLGAAVFPMYLSHVWVLEWLYQYRPWDLIHENPFAYIPIVVVLVGVGSFLLDRIWCGLCITLQESGKLVIRLWQEKDSLPSPVEIYRYREMLRNMILKDLRTRYKGSMLGFLWTFMNPLLMLCIYTAVFSFIMKANIPHFPLFILIGLLPWNFFSQSITGGSRSMIHHADLMKKLYFPRAIIPLSVVGSNLINYLFTLMILIPALWLDGISLTPALISFPVVLILQTLLILPIVMVASLATVYFRDLEHILGVMMLVGFYLTPILFPLSFIPAAYRWLFEYNPMTTIVQAYREMFLYGQWPQIDLLWPIFLIVCGVNVIVFVVFALLQKNVAEEV</sequence>
<evidence type="ECO:0000256" key="5">
    <source>
        <dbReference type="ARBA" id="ARBA00022475"/>
    </source>
</evidence>
<protein>
    <recommendedName>
        <fullName evidence="9">Transport permease protein</fullName>
    </recommendedName>
</protein>
<evidence type="ECO:0000256" key="4">
    <source>
        <dbReference type="ARBA" id="ARBA00022448"/>
    </source>
</evidence>
<feature type="transmembrane region" description="Helical" evidence="9">
    <location>
        <begin position="189"/>
        <end position="206"/>
    </location>
</feature>
<comment type="similarity">
    <text evidence="2">Belongs to the acyltransferase 3 family.</text>
</comment>
<feature type="transmembrane region" description="Helical" evidence="9">
    <location>
        <begin position="126"/>
        <end position="144"/>
    </location>
</feature>
<keyword evidence="11" id="KW-0012">Acyltransferase</keyword>
<feature type="transmembrane region" description="Helical" evidence="9">
    <location>
        <begin position="50"/>
        <end position="70"/>
    </location>
</feature>
<evidence type="ECO:0000313" key="11">
    <source>
        <dbReference type="EMBL" id="MFD1884903.1"/>
    </source>
</evidence>
<comment type="subcellular location">
    <subcellularLocation>
        <location evidence="1 9">Cell membrane</location>
        <topology evidence="1 9">Multi-pass membrane protein</topology>
    </subcellularLocation>
</comment>
<organism evidence="11 12">
    <name type="scientific">Paenibacillus wenxiniae</name>
    <dbReference type="NCBI Taxonomy" id="1636843"/>
    <lineage>
        <taxon>Bacteria</taxon>
        <taxon>Bacillati</taxon>
        <taxon>Bacillota</taxon>
        <taxon>Bacilli</taxon>
        <taxon>Bacillales</taxon>
        <taxon>Paenibacillaceae</taxon>
        <taxon>Paenibacillus</taxon>
    </lineage>
</organism>
<comment type="similarity">
    <text evidence="3 9">Belongs to the ABC-2 integral membrane protein family.</text>
</comment>
<feature type="transmembrane region" description="Helical" evidence="9">
    <location>
        <begin position="389"/>
        <end position="411"/>
    </location>
</feature>
<dbReference type="PROSITE" id="PS51012">
    <property type="entry name" value="ABC_TM2"/>
    <property type="match status" value="1"/>
</dbReference>
<feature type="transmembrane region" description="Helical" evidence="9">
    <location>
        <begin position="7"/>
        <end position="30"/>
    </location>
</feature>
<evidence type="ECO:0000256" key="1">
    <source>
        <dbReference type="ARBA" id="ARBA00004651"/>
    </source>
</evidence>
<comment type="caution">
    <text evidence="11">The sequence shown here is derived from an EMBL/GenBank/DDBJ whole genome shotgun (WGS) entry which is preliminary data.</text>
</comment>